<dbReference type="InterPro" id="IPR056884">
    <property type="entry name" value="NPHP3-like_N"/>
</dbReference>
<keyword evidence="5" id="KW-1185">Reference proteome</keyword>
<dbReference type="SUPFAM" id="SSF52540">
    <property type="entry name" value="P-loop containing nucleoside triphosphate hydrolases"/>
    <property type="match status" value="1"/>
</dbReference>
<evidence type="ECO:0000256" key="1">
    <source>
        <dbReference type="ARBA" id="ARBA00022737"/>
    </source>
</evidence>
<name>A0A9P4UX96_9PLEO</name>
<feature type="region of interest" description="Disordered" evidence="2">
    <location>
        <begin position="2094"/>
        <end position="2133"/>
    </location>
</feature>
<comment type="caution">
    <text evidence="4">The sequence shown here is derived from an EMBL/GenBank/DDBJ whole genome shotgun (WGS) entry which is preliminary data.</text>
</comment>
<evidence type="ECO:0000313" key="5">
    <source>
        <dbReference type="Proteomes" id="UP000799444"/>
    </source>
</evidence>
<organism evidence="4 5">
    <name type="scientific">Polyplosphaeria fusca</name>
    <dbReference type="NCBI Taxonomy" id="682080"/>
    <lineage>
        <taxon>Eukaryota</taxon>
        <taxon>Fungi</taxon>
        <taxon>Dikarya</taxon>
        <taxon>Ascomycota</taxon>
        <taxon>Pezizomycotina</taxon>
        <taxon>Dothideomycetes</taxon>
        <taxon>Pleosporomycetidae</taxon>
        <taxon>Pleosporales</taxon>
        <taxon>Tetraplosphaeriaceae</taxon>
        <taxon>Polyplosphaeria</taxon>
    </lineage>
</organism>
<evidence type="ECO:0000256" key="2">
    <source>
        <dbReference type="SAM" id="MobiDB-lite"/>
    </source>
</evidence>
<dbReference type="InterPro" id="IPR011990">
    <property type="entry name" value="TPR-like_helical_dom_sf"/>
</dbReference>
<dbReference type="Gene3D" id="3.40.50.300">
    <property type="entry name" value="P-loop containing nucleotide triphosphate hydrolases"/>
    <property type="match status" value="1"/>
</dbReference>
<gene>
    <name evidence="4" type="ORF">EJ04DRAFT_450238</name>
</gene>
<dbReference type="OrthoDB" id="2546325at2759"/>
<sequence>MQSSTLATAPRGLNGFSTPPESPASVMHSKTGFSSFFTSNKSRPGSGNYGSVYQSTRRGNNSYKIGFVQDSAMSLKKKSMGELGAGVYQDIADMSFVNFLEWIRTERLTTLPHKGSRWDKVLIRALYFAEQLHNFESAIQGFAVDSGAAAALGYGHARLLLELGHENSDALDSAFSVFYKFALSLSSVLHRSELLAATSDIREQLCFMYTDLLSLVVDVAIRFYRTVRGTMASWINIDIFELFGDTIDAFRSRQSRTVELIWSYQIESDDLDSSEVLDVKSLSRWLAPHDRVLATLTRDHTTFTEQQAEFTCLWFLKPLTKFVQSSDNYLLITGQPGSGKTVLAASIVERLQRPIAKKSFDTLFCSISSGIPTQATSLAVVKSLLSQLLNLRVGNMGMYHALSRAYVHCRDAKDAQSYEDHLWHALAETLKHPIEDGNDVVVVIDGLDELDTPQPTQAALIENLASATAHGKRVRLVALSSKLSKPSHGKGNVVEISHDDVHDDIHAVALKALAHNHHFHGKPGHEQEHALDRILHSSQGSFLWTILACELLNKEKSPEAFIKALDSLTTSKASTDDLVLKFVTSLELTSNAKTLLSWLLAAERPLTVEEYRILFSIDIQRCVVSDKGLDVLSTIEPLRPILSVHDHIVRVRHASIQTALRNLAQHGKVQIPLKESETDMMYRALTYARVVLREKREPVVDAPDPNLADRLFQQHHFLEYAVRYWVLHLQQSPLTPKPSGDFKAPNELQKLFPDAVTLPILERLCWDTQLPTPHALDLHVLVAGVRRTILTENKPAVLQTYLACATCFSHISKPTEAQRYYYLSTKISRAIFSDIHPVTLECATRFLYATQSLTTSSRTELMTHREEILILLITAYERQHGSTSEIVIRTRKLLAELYISIKEEHHATEIYRLIQEATVQHYGKNSHEARDAHEHLNVMLGKGRDDHGLETYKETFFADESEDEVVEGFTFDLIAVRLRKAKEYLSRSEFALAEKTYVELWQEISTKCRTVQSVEWHEQHLDICTAYSSFLQSQKRTSESSAVLMTVWQQYDRQQVVLSETIVTRLTSIAKTMKSMGHYTTALSMFKFASSYFKSVRQEESHTSSEIHREIETTSTEIIKQSLESTTTVIQTTSESEESSTESIFLSILTSSKALDASTVALARKLTVQYMEQRNWSAAVTVIKATLQRTWVSFFASSIHDVTLTSFFQHESIEFVEKLAQCYLEQRQLERVEDVYGRFFRAVLIAPNVDKAIFEKAKTWLISFYDKHGYADNAISVFQEILVVYRSRFGPAHEHTIQTLYTLASRCRAHPRNHPYWIEYYQQIVVNLNKDADACHKDAMEAIVIVANMYWEDRRYAEAVTVFGVLWNTFVRKWKESKEYSQFAQVGFCQQLYERYFQCLEETRATWQALYQVTKQYRETCSAVFGAESTLAMEATLALARVTQRSEEHLSEAISLYEAASKSSKSSTTTITEVKQTLSSLYIREIKSKSSSNIKTETIQRAISMREEQYASATSKYGYAHAESLTQLRELSVLYSREKKTDVVVKQLTTTTASIISKETSSELLIQSAASIASVFQSCSQTERCTQLVHELHRQICAKDTRFASKWSFDVTKSGRAALAFIASLEYSIRRDLAMSLSEIMAEITAEYLFFEEFRRVVAGKTSMKNILLAASPLRSFLLVRHRSEMAAFVEEEVVQVFLKRDAADLHVLSKDSPRIFIVDILDYLGKRKNADFNRAIIMASNDNVASLTKAKKFSEAHDVAQLAFLFASNHNGYNGPGSIGQGFKLASLLVGREGEKCQEAGLRKKMLELSNRIVKKILDICKELKINFAQVQLPELSQLAALLGEQEDYATLEWLLTTLWNTRDAQRSWPATVLVNLGRRLISARYLAGHPIKAIRLCEDIAYNMRRAHGSRAPVTVETYELLAQLYTSTALSYQSKPASEKTGPLAIEYLKKALTVHEDILKLMTYEEGEGDDDDEEDTAAALLAEHGISVSGSVNGHFAPELEQQSLNRSAVALRHLHLLKLAYQRLGSWPRQYAEYERLNADMFRVFGEEKGWIGAQGVEKWSAKGFGGGKAESGEGGFERERVWGFVGGEGMEGGDERNGKVNGKVNGHGEANGAAKVGQRVADEEEL</sequence>
<dbReference type="Gene3D" id="1.25.40.10">
    <property type="entry name" value="Tetratricopeptide repeat domain"/>
    <property type="match status" value="2"/>
</dbReference>
<protein>
    <recommendedName>
        <fullName evidence="3">Nephrocystin 3-like N-terminal domain-containing protein</fullName>
    </recommendedName>
</protein>
<evidence type="ECO:0000259" key="3">
    <source>
        <dbReference type="Pfam" id="PF24883"/>
    </source>
</evidence>
<accession>A0A9P4UX96</accession>
<dbReference type="Pfam" id="PF24883">
    <property type="entry name" value="NPHP3_N"/>
    <property type="match status" value="1"/>
</dbReference>
<dbReference type="Proteomes" id="UP000799444">
    <property type="component" value="Unassembled WGS sequence"/>
</dbReference>
<keyword evidence="1" id="KW-0677">Repeat</keyword>
<feature type="region of interest" description="Disordered" evidence="2">
    <location>
        <begin position="1"/>
        <end position="26"/>
    </location>
</feature>
<dbReference type="EMBL" id="ML996301">
    <property type="protein sequence ID" value="KAF2727980.1"/>
    <property type="molecule type" value="Genomic_DNA"/>
</dbReference>
<reference evidence="4" key="1">
    <citation type="journal article" date="2020" name="Stud. Mycol.">
        <title>101 Dothideomycetes genomes: a test case for predicting lifestyles and emergence of pathogens.</title>
        <authorList>
            <person name="Haridas S."/>
            <person name="Albert R."/>
            <person name="Binder M."/>
            <person name="Bloem J."/>
            <person name="Labutti K."/>
            <person name="Salamov A."/>
            <person name="Andreopoulos B."/>
            <person name="Baker S."/>
            <person name="Barry K."/>
            <person name="Bills G."/>
            <person name="Bluhm B."/>
            <person name="Cannon C."/>
            <person name="Castanera R."/>
            <person name="Culley D."/>
            <person name="Daum C."/>
            <person name="Ezra D."/>
            <person name="Gonzalez J."/>
            <person name="Henrissat B."/>
            <person name="Kuo A."/>
            <person name="Liang C."/>
            <person name="Lipzen A."/>
            <person name="Lutzoni F."/>
            <person name="Magnuson J."/>
            <person name="Mondo S."/>
            <person name="Nolan M."/>
            <person name="Ohm R."/>
            <person name="Pangilinan J."/>
            <person name="Park H.-J."/>
            <person name="Ramirez L."/>
            <person name="Alfaro M."/>
            <person name="Sun H."/>
            <person name="Tritt A."/>
            <person name="Yoshinaga Y."/>
            <person name="Zwiers L.-H."/>
            <person name="Turgeon B."/>
            <person name="Goodwin S."/>
            <person name="Spatafora J."/>
            <person name="Crous P."/>
            <person name="Grigoriev I."/>
        </authorList>
    </citation>
    <scope>NUCLEOTIDE SEQUENCE</scope>
    <source>
        <strain evidence="4">CBS 125425</strain>
    </source>
</reference>
<dbReference type="PANTHER" id="PTHR10039">
    <property type="entry name" value="AMELOGENIN"/>
    <property type="match status" value="1"/>
</dbReference>
<evidence type="ECO:0000313" key="4">
    <source>
        <dbReference type="EMBL" id="KAF2727980.1"/>
    </source>
</evidence>
<feature type="domain" description="Nephrocystin 3-like N-terminal" evidence="3">
    <location>
        <begin position="311"/>
        <end position="478"/>
    </location>
</feature>
<proteinExistence type="predicted"/>
<dbReference type="PANTHER" id="PTHR10039:SF9">
    <property type="entry name" value="NACHT DOMAIN PROTEIN (AFU_ORTHOLOGUE AFUA_2G01760)"/>
    <property type="match status" value="1"/>
</dbReference>
<dbReference type="InterPro" id="IPR027417">
    <property type="entry name" value="P-loop_NTPase"/>
</dbReference>